<sequence>MTAGEVSRTRFAAPVAEQRAYRAQEVDAFLAAVSAALDGRGALTADDIRHIVFDAPRLGERGYQAEQVDEFLDRVRAELESRRRGARPVPAAGGPALLTPEDLHHMRFSLSPVGFRGYHQEEVDAFLDLVAATLAHGGPGSLTVEDVRSVRFTEARLATKGYQRDEVDAFLDLVIAALRRAEPQPHRWSRHE</sequence>
<keyword evidence="10" id="KW-1185">Reference proteome</keyword>
<dbReference type="GO" id="GO:0051301">
    <property type="term" value="P:cell division"/>
    <property type="evidence" value="ECO:0007669"/>
    <property type="project" value="UniProtKB-KW"/>
</dbReference>
<dbReference type="Proteomes" id="UP000266677">
    <property type="component" value="Unassembled WGS sequence"/>
</dbReference>
<reference evidence="9 10" key="1">
    <citation type="submission" date="2018-09" db="EMBL/GenBank/DDBJ databases">
        <title>YIM PH21274 draft genome.</title>
        <authorList>
            <person name="Miao C."/>
        </authorList>
    </citation>
    <scope>NUCLEOTIDE SEQUENCE [LARGE SCALE GENOMIC DNA]</scope>
    <source>
        <strain evidence="9 10">YIM PH 21724</strain>
    </source>
</reference>
<evidence type="ECO:0000256" key="2">
    <source>
        <dbReference type="ARBA" id="ARBA00009008"/>
    </source>
</evidence>
<keyword evidence="7" id="KW-0131">Cell cycle</keyword>
<accession>A0A3A4KHP8</accession>
<keyword evidence="5" id="KW-0132">Cell division</keyword>
<name>A0A3A4KHP8_9NOCA</name>
<evidence type="ECO:0000256" key="8">
    <source>
        <dbReference type="ARBA" id="ARBA00031737"/>
    </source>
</evidence>
<dbReference type="OrthoDB" id="5198800at2"/>
<keyword evidence="4" id="KW-0963">Cytoplasm</keyword>
<evidence type="ECO:0000313" key="10">
    <source>
        <dbReference type="Proteomes" id="UP000266677"/>
    </source>
</evidence>
<comment type="similarity">
    <text evidence="2">Belongs to the DivIVA family.</text>
</comment>
<evidence type="ECO:0000256" key="5">
    <source>
        <dbReference type="ARBA" id="ARBA00022618"/>
    </source>
</evidence>
<dbReference type="InterPro" id="IPR007793">
    <property type="entry name" value="DivIVA_fam"/>
</dbReference>
<dbReference type="EMBL" id="QZFU01000055">
    <property type="protein sequence ID" value="RJO68485.1"/>
    <property type="molecule type" value="Genomic_DNA"/>
</dbReference>
<proteinExistence type="inferred from homology"/>
<dbReference type="NCBIfam" id="TIGR03544">
    <property type="entry name" value="DivI1A_domain"/>
    <property type="match status" value="4"/>
</dbReference>
<dbReference type="InterPro" id="IPR019933">
    <property type="entry name" value="DivIVA_domain"/>
</dbReference>
<comment type="caution">
    <text evidence="9">The sequence shown here is derived from an EMBL/GenBank/DDBJ whole genome shotgun (WGS) entry which is preliminary data.</text>
</comment>
<evidence type="ECO:0000256" key="7">
    <source>
        <dbReference type="ARBA" id="ARBA00023306"/>
    </source>
</evidence>
<evidence type="ECO:0000256" key="3">
    <source>
        <dbReference type="ARBA" id="ARBA00018787"/>
    </source>
</evidence>
<dbReference type="AlphaFoldDB" id="A0A3A4KHP8"/>
<protein>
    <recommendedName>
        <fullName evidence="3">Cell wall synthesis protein Wag31</fullName>
    </recommendedName>
    <alternativeName>
        <fullName evidence="8">Antigen 84</fullName>
    </alternativeName>
</protein>
<evidence type="ECO:0000256" key="6">
    <source>
        <dbReference type="ARBA" id="ARBA00023054"/>
    </source>
</evidence>
<evidence type="ECO:0000313" key="9">
    <source>
        <dbReference type="EMBL" id="RJO68485.1"/>
    </source>
</evidence>
<evidence type="ECO:0000256" key="4">
    <source>
        <dbReference type="ARBA" id="ARBA00022490"/>
    </source>
</evidence>
<keyword evidence="6" id="KW-0175">Coiled coil</keyword>
<gene>
    <name evidence="9" type="ORF">D5S18_33905</name>
</gene>
<dbReference type="PANTHER" id="PTHR35794:SF2">
    <property type="entry name" value="CELL DIVISION PROTEIN DIVIVA"/>
    <property type="match status" value="1"/>
</dbReference>
<comment type="subcellular location">
    <subcellularLocation>
        <location evidence="1">Cytoplasm</location>
    </subcellularLocation>
</comment>
<dbReference type="Gene3D" id="6.10.250.660">
    <property type="match status" value="3"/>
</dbReference>
<dbReference type="PANTHER" id="PTHR35794">
    <property type="entry name" value="CELL DIVISION PROTEIN DIVIVA"/>
    <property type="match status" value="1"/>
</dbReference>
<organism evidence="9 10">
    <name type="scientific">Nocardia panacis</name>
    <dbReference type="NCBI Taxonomy" id="2340916"/>
    <lineage>
        <taxon>Bacteria</taxon>
        <taxon>Bacillati</taxon>
        <taxon>Actinomycetota</taxon>
        <taxon>Actinomycetes</taxon>
        <taxon>Mycobacteriales</taxon>
        <taxon>Nocardiaceae</taxon>
        <taxon>Nocardia</taxon>
    </lineage>
</organism>
<dbReference type="GO" id="GO:0005737">
    <property type="term" value="C:cytoplasm"/>
    <property type="evidence" value="ECO:0007669"/>
    <property type="project" value="UniProtKB-SubCell"/>
</dbReference>
<evidence type="ECO:0000256" key="1">
    <source>
        <dbReference type="ARBA" id="ARBA00004496"/>
    </source>
</evidence>